<dbReference type="GO" id="GO:0000272">
    <property type="term" value="P:polysaccharide catabolic process"/>
    <property type="evidence" value="ECO:0007669"/>
    <property type="project" value="UniProtKB-KW"/>
</dbReference>
<evidence type="ECO:0000256" key="3">
    <source>
        <dbReference type="SAM" id="MobiDB-lite"/>
    </source>
</evidence>
<dbReference type="AlphaFoldDB" id="F8JT00"/>
<dbReference type="GO" id="GO:0016798">
    <property type="term" value="F:hydrolase activity, acting on glycosyl bonds"/>
    <property type="evidence" value="ECO:0007669"/>
    <property type="project" value="UniProtKB-KW"/>
</dbReference>
<accession>F8JT00</accession>
<dbReference type="SUPFAM" id="SSF49265">
    <property type="entry name" value="Fibronectin type III"/>
    <property type="match status" value="1"/>
</dbReference>
<proteinExistence type="predicted"/>
<dbReference type="OrthoDB" id="9815404at2"/>
<keyword evidence="2" id="KW-0624">Polysaccharide degradation</keyword>
<keyword evidence="2" id="KW-0119">Carbohydrate metabolism</keyword>
<evidence type="ECO:0000256" key="1">
    <source>
        <dbReference type="ARBA" id="ARBA00023295"/>
    </source>
</evidence>
<evidence type="ECO:0000256" key="2">
    <source>
        <dbReference type="ARBA" id="ARBA00023326"/>
    </source>
</evidence>
<evidence type="ECO:0008006" key="6">
    <source>
        <dbReference type="Google" id="ProtNLM"/>
    </source>
</evidence>
<sequence>MQATASDSAPAPLRDFTGFEIERREATSDTWSVVLHHAFDPRSASATVCDPLPADGHRYEYRARSYDAAGNYSPYSVTVTASLPVPAPAGPGRISGTTAARER</sequence>
<dbReference type="Gene3D" id="2.60.40.10">
    <property type="entry name" value="Immunoglobulins"/>
    <property type="match status" value="1"/>
</dbReference>
<keyword evidence="1" id="KW-0326">Glycosidase</keyword>
<gene>
    <name evidence="4" type="ordered locus">SCATT_57110</name>
</gene>
<dbReference type="KEGG" id="sct:SCAT_5711"/>
<protein>
    <recommendedName>
        <fullName evidence="6">Fibronectin type-III domain-containing protein</fullName>
    </recommendedName>
</protein>
<dbReference type="KEGG" id="scy:SCATT_57110"/>
<dbReference type="CDD" id="cd00063">
    <property type="entry name" value="FN3"/>
    <property type="match status" value="1"/>
</dbReference>
<name>F8JT00_STREN</name>
<dbReference type="EMBL" id="CP003219">
    <property type="protein sequence ID" value="AEW98082.1"/>
    <property type="molecule type" value="Genomic_DNA"/>
</dbReference>
<organism evidence="4 5">
    <name type="scientific">Streptantibioticus cattleyicolor (strain ATCC 35852 / DSM 46488 / JCM 4925 / NBRC 14057 / NRRL 8057)</name>
    <name type="common">Streptomyces cattleya</name>
    <dbReference type="NCBI Taxonomy" id="1003195"/>
    <lineage>
        <taxon>Bacteria</taxon>
        <taxon>Bacillati</taxon>
        <taxon>Actinomycetota</taxon>
        <taxon>Actinomycetes</taxon>
        <taxon>Kitasatosporales</taxon>
        <taxon>Streptomycetaceae</taxon>
        <taxon>Streptantibioticus</taxon>
    </lineage>
</organism>
<dbReference type="InterPro" id="IPR013783">
    <property type="entry name" value="Ig-like_fold"/>
</dbReference>
<dbReference type="HOGENOM" id="CLU_2262174_0_0_11"/>
<feature type="region of interest" description="Disordered" evidence="3">
    <location>
        <begin position="83"/>
        <end position="103"/>
    </location>
</feature>
<dbReference type="InterPro" id="IPR003961">
    <property type="entry name" value="FN3_dom"/>
</dbReference>
<dbReference type="InterPro" id="IPR036116">
    <property type="entry name" value="FN3_sf"/>
</dbReference>
<dbReference type="Proteomes" id="UP000007842">
    <property type="component" value="Chromosome"/>
</dbReference>
<dbReference type="RefSeq" id="WP_014146412.1">
    <property type="nucleotide sequence ID" value="NC_016111.1"/>
</dbReference>
<keyword evidence="1" id="KW-0378">Hydrolase</keyword>
<keyword evidence="5" id="KW-1185">Reference proteome</keyword>
<accession>G8WYF1</accession>
<reference evidence="5" key="1">
    <citation type="submission" date="2011-12" db="EMBL/GenBank/DDBJ databases">
        <title>Complete genome sequence of Streptomyces cattleya strain DSM 46488.</title>
        <authorList>
            <person name="Ou H.-Y."/>
            <person name="Li P."/>
            <person name="Zhao C."/>
            <person name="O'Hagan D."/>
            <person name="Deng Z."/>
        </authorList>
    </citation>
    <scope>NUCLEOTIDE SEQUENCE [LARGE SCALE GENOMIC DNA]</scope>
    <source>
        <strain evidence="5">ATCC 35852 / DSM 46488 / JCM 4925 / NBRC 14057 / NRRL 8057</strain>
    </source>
</reference>
<evidence type="ECO:0000313" key="5">
    <source>
        <dbReference type="Proteomes" id="UP000007842"/>
    </source>
</evidence>
<evidence type="ECO:0000313" key="4">
    <source>
        <dbReference type="EMBL" id="AEW98082.1"/>
    </source>
</evidence>
<dbReference type="PATRIC" id="fig|1003195.11.peg.7125"/>